<dbReference type="Gene3D" id="3.30.750.44">
    <property type="match status" value="1"/>
</dbReference>
<dbReference type="InterPro" id="IPR005151">
    <property type="entry name" value="Tail-specific_protease"/>
</dbReference>
<dbReference type="InterPro" id="IPR029045">
    <property type="entry name" value="ClpP/crotonase-like_dom_sf"/>
</dbReference>
<comment type="caution">
    <text evidence="2">The sequence shown here is derived from an EMBL/GenBank/DDBJ whole genome shotgun (WGS) entry which is preliminary data.</text>
</comment>
<dbReference type="RefSeq" id="WP_345730307.1">
    <property type="nucleotide sequence ID" value="NZ_BAAAYN010000030.1"/>
</dbReference>
<dbReference type="CDD" id="cd07563">
    <property type="entry name" value="Peptidase_S41_IRBP"/>
    <property type="match status" value="1"/>
</dbReference>
<dbReference type="Pfam" id="PF11918">
    <property type="entry name" value="Peptidase_S41_N"/>
    <property type="match status" value="1"/>
</dbReference>
<dbReference type="SMART" id="SM00245">
    <property type="entry name" value="TSPc"/>
    <property type="match status" value="1"/>
</dbReference>
<name>A0ABP6T2I0_9ACTN</name>
<evidence type="ECO:0000313" key="2">
    <source>
        <dbReference type="EMBL" id="GAA3390877.1"/>
    </source>
</evidence>
<gene>
    <name evidence="2" type="ORF">GCM10020369_46570</name>
</gene>
<dbReference type="Pfam" id="PF03572">
    <property type="entry name" value="Peptidase_S41"/>
    <property type="match status" value="1"/>
</dbReference>
<feature type="domain" description="Tail specific protease" evidence="1">
    <location>
        <begin position="47"/>
        <end position="286"/>
    </location>
</feature>
<keyword evidence="3" id="KW-1185">Reference proteome</keyword>
<evidence type="ECO:0000259" key="1">
    <source>
        <dbReference type="SMART" id="SM00245"/>
    </source>
</evidence>
<dbReference type="SUPFAM" id="SSF52096">
    <property type="entry name" value="ClpP/crotonase"/>
    <property type="match status" value="1"/>
</dbReference>
<accession>A0ABP6T2I0</accession>
<organism evidence="2 3">
    <name type="scientific">Cryptosporangium minutisporangium</name>
    <dbReference type="NCBI Taxonomy" id="113569"/>
    <lineage>
        <taxon>Bacteria</taxon>
        <taxon>Bacillati</taxon>
        <taxon>Actinomycetota</taxon>
        <taxon>Actinomycetes</taxon>
        <taxon>Cryptosporangiales</taxon>
        <taxon>Cryptosporangiaceae</taxon>
        <taxon>Cryptosporangium</taxon>
    </lineage>
</organism>
<evidence type="ECO:0000313" key="3">
    <source>
        <dbReference type="Proteomes" id="UP001501676"/>
    </source>
</evidence>
<dbReference type="PANTHER" id="PTHR11261:SF3">
    <property type="entry name" value="RETINOL-BINDING PROTEIN 3"/>
    <property type="match status" value="1"/>
</dbReference>
<proteinExistence type="predicted"/>
<dbReference type="Proteomes" id="UP001501676">
    <property type="component" value="Unassembled WGS sequence"/>
</dbReference>
<sequence length="303" mass="32520">MRSTEINAIVDRTLELLGQYVFPDVGARATAVVRSARAAGRYADGTEPEVLAKLVTEDLQSINGDKHLRLQFTAEALPLTTGEKPTDDAAEYAQAAREAARGAGGVSKVERLDGNLAYVEVELLWPPAIAGPAMSAAMTLADGADGLVVDLRRCLGGSPDMVAFVCSYLFGPEPVHLNDIYHRGTDETRQYWTSSFVPGPWFGAERPVAVLTSASTFSGGEELAWDLQELGRATLIGETTRGGAHPVDRVQIHPHLRATIPAARSVSPRTGRNWEGTGVRPDIDVPAEEALDRACEHLRALLA</sequence>
<dbReference type="EMBL" id="BAAAYN010000030">
    <property type="protein sequence ID" value="GAA3390877.1"/>
    <property type="molecule type" value="Genomic_DNA"/>
</dbReference>
<reference evidence="3" key="1">
    <citation type="journal article" date="2019" name="Int. J. Syst. Evol. Microbiol.">
        <title>The Global Catalogue of Microorganisms (GCM) 10K type strain sequencing project: providing services to taxonomists for standard genome sequencing and annotation.</title>
        <authorList>
            <consortium name="The Broad Institute Genomics Platform"/>
            <consortium name="The Broad Institute Genome Sequencing Center for Infectious Disease"/>
            <person name="Wu L."/>
            <person name="Ma J."/>
        </authorList>
    </citation>
    <scope>NUCLEOTIDE SEQUENCE [LARGE SCALE GENOMIC DNA]</scope>
    <source>
        <strain evidence="3">JCM 9458</strain>
    </source>
</reference>
<protein>
    <submittedName>
        <fullName evidence="2">S41 family peptidase</fullName>
    </submittedName>
</protein>
<dbReference type="PANTHER" id="PTHR11261">
    <property type="entry name" value="INTERPHOTORECEPTOR RETINOID-BINDING PROTEIN"/>
    <property type="match status" value="1"/>
</dbReference>
<dbReference type="Gene3D" id="3.90.226.10">
    <property type="entry name" value="2-enoyl-CoA Hydratase, Chain A, domain 1"/>
    <property type="match status" value="1"/>
</dbReference>